<dbReference type="GO" id="GO:0000272">
    <property type="term" value="P:polysaccharide catabolic process"/>
    <property type="evidence" value="ECO:0007669"/>
    <property type="project" value="UniProtKB-KW"/>
</dbReference>
<dbReference type="InterPro" id="IPR012334">
    <property type="entry name" value="Pectin_lyas_fold"/>
</dbReference>
<dbReference type="InterPro" id="IPR005084">
    <property type="entry name" value="CBM6"/>
</dbReference>
<dbReference type="InterPro" id="IPR011050">
    <property type="entry name" value="Pectin_lyase_fold/virulence"/>
</dbReference>
<dbReference type="SUPFAM" id="SSF49785">
    <property type="entry name" value="Galactose-binding domain-like"/>
    <property type="match status" value="2"/>
</dbReference>
<dbReference type="InterPro" id="IPR013783">
    <property type="entry name" value="Ig-like_fold"/>
</dbReference>
<accession>A0A937KDX4</accession>
<dbReference type="InterPro" id="IPR008964">
    <property type="entry name" value="Invasin/intimin_cell_adhesion"/>
</dbReference>
<dbReference type="CDD" id="cd04084">
    <property type="entry name" value="CBM6_xylanase-like"/>
    <property type="match status" value="1"/>
</dbReference>
<dbReference type="InterPro" id="IPR045032">
    <property type="entry name" value="PEL"/>
</dbReference>
<dbReference type="InterPro" id="IPR008979">
    <property type="entry name" value="Galactose-bd-like_sf"/>
</dbReference>
<dbReference type="RefSeq" id="WP_202858461.1">
    <property type="nucleotide sequence ID" value="NZ_JAEUGD010000066.1"/>
</dbReference>
<dbReference type="GO" id="GO:0005576">
    <property type="term" value="C:extracellular region"/>
    <property type="evidence" value="ECO:0007669"/>
    <property type="project" value="UniProtKB-SubCell"/>
</dbReference>
<evidence type="ECO:0000313" key="6">
    <source>
        <dbReference type="EMBL" id="MBL6448924.1"/>
    </source>
</evidence>
<dbReference type="InterPro" id="IPR002022">
    <property type="entry name" value="Pec_lyase"/>
</dbReference>
<comment type="caution">
    <text evidence="6">The sequence shown here is derived from an EMBL/GenBank/DDBJ whole genome shotgun (WGS) entry which is preliminary data.</text>
</comment>
<feature type="domain" description="CBM6" evidence="5">
    <location>
        <begin position="854"/>
        <end position="982"/>
    </location>
</feature>
<feature type="chain" id="PRO_5036772513" evidence="4">
    <location>
        <begin position="29"/>
        <end position="1087"/>
    </location>
</feature>
<dbReference type="SUPFAM" id="SSF49373">
    <property type="entry name" value="Invasin/intimin cell-adhesion fragments"/>
    <property type="match status" value="1"/>
</dbReference>
<keyword evidence="3" id="KW-0624">Polysaccharide degradation</keyword>
<dbReference type="Gene3D" id="2.60.40.1080">
    <property type="match status" value="1"/>
</dbReference>
<gene>
    <name evidence="6" type="ORF">JMN32_21610</name>
</gene>
<feature type="signal peptide" evidence="4">
    <location>
        <begin position="1"/>
        <end position="28"/>
    </location>
</feature>
<reference evidence="6" key="1">
    <citation type="submission" date="2021-01" db="EMBL/GenBank/DDBJ databases">
        <title>Fulvivirga kasyanovii gen. nov., sp nov., a novel member of the phylum Bacteroidetes isolated from seawater in a mussel farm.</title>
        <authorList>
            <person name="Zhao L.-H."/>
            <person name="Wang Z.-J."/>
        </authorList>
    </citation>
    <scope>NUCLEOTIDE SEQUENCE</scope>
    <source>
        <strain evidence="6">29W222</strain>
    </source>
</reference>
<evidence type="ECO:0000256" key="2">
    <source>
        <dbReference type="ARBA" id="ARBA00023239"/>
    </source>
</evidence>
<dbReference type="Pfam" id="PF02368">
    <property type="entry name" value="Big_2"/>
    <property type="match status" value="1"/>
</dbReference>
<protein>
    <submittedName>
        <fullName evidence="6">Carbohydrate-binding protein</fullName>
    </submittedName>
</protein>
<dbReference type="Gene3D" id="2.60.120.260">
    <property type="entry name" value="Galactose-binding domain-like"/>
    <property type="match status" value="2"/>
</dbReference>
<comment type="similarity">
    <text evidence="3">Belongs to the polysaccharide lyase 1 family.</text>
</comment>
<evidence type="ECO:0000256" key="1">
    <source>
        <dbReference type="ARBA" id="ARBA00022729"/>
    </source>
</evidence>
<dbReference type="SUPFAM" id="SSF51126">
    <property type="entry name" value="Pectin lyase-like"/>
    <property type="match status" value="1"/>
</dbReference>
<evidence type="ECO:0000256" key="3">
    <source>
        <dbReference type="RuleBase" id="RU361173"/>
    </source>
</evidence>
<dbReference type="GO" id="GO:0030246">
    <property type="term" value="F:carbohydrate binding"/>
    <property type="evidence" value="ECO:0007669"/>
    <property type="project" value="InterPro"/>
</dbReference>
<dbReference type="PANTHER" id="PTHR31683:SF18">
    <property type="entry name" value="PECTATE LYASE 21-RELATED"/>
    <property type="match status" value="1"/>
</dbReference>
<feature type="domain" description="CBM6" evidence="5">
    <location>
        <begin position="727"/>
        <end position="846"/>
    </location>
</feature>
<dbReference type="AlphaFoldDB" id="A0A937KDX4"/>
<dbReference type="Pfam" id="PF00544">
    <property type="entry name" value="Pectate_lyase_4"/>
    <property type="match status" value="1"/>
</dbReference>
<dbReference type="Pfam" id="PF03422">
    <property type="entry name" value="CBM_6"/>
    <property type="match status" value="2"/>
</dbReference>
<dbReference type="Gene3D" id="2.60.40.10">
    <property type="entry name" value="Immunoglobulins"/>
    <property type="match status" value="1"/>
</dbReference>
<evidence type="ECO:0000259" key="5">
    <source>
        <dbReference type="PROSITE" id="PS51175"/>
    </source>
</evidence>
<keyword evidence="7" id="KW-1185">Reference proteome</keyword>
<dbReference type="Gene3D" id="2.160.20.10">
    <property type="entry name" value="Single-stranded right-handed beta-helix, Pectin lyase-like"/>
    <property type="match status" value="1"/>
</dbReference>
<evidence type="ECO:0000313" key="7">
    <source>
        <dbReference type="Proteomes" id="UP000614216"/>
    </source>
</evidence>
<keyword evidence="2 3" id="KW-0456">Lyase</keyword>
<proteinExistence type="inferred from homology"/>
<dbReference type="CDD" id="cd04082">
    <property type="entry name" value="CBM35_pectate_lyase-like"/>
    <property type="match status" value="1"/>
</dbReference>
<keyword evidence="3" id="KW-0964">Secreted</keyword>
<comment type="subcellular location">
    <subcellularLocation>
        <location evidence="3">Secreted</location>
    </subcellularLocation>
</comment>
<dbReference type="InterPro" id="IPR003343">
    <property type="entry name" value="Big_2"/>
</dbReference>
<keyword evidence="3" id="KW-0119">Carbohydrate metabolism</keyword>
<keyword evidence="1 4" id="KW-0732">Signal</keyword>
<name>A0A937KDX4_9BACT</name>
<sequence>MKNLFKRTLRPFVGLISLMVLTIPMANAQVSIKEAGGWLESAYVKWTPVSNAERYNVYYTGGGFSNRKIDNPLIRSYGSYYRADVLGIPAGNYIIKVIPVISGVENSSLASTTQTLAVRSHVREGFAFTNNVVPGAYNMNGTPKSGAKIIYVTADNANTVKCEVINDKGQAVSVSGLINILGAKGKGYDKTPLIIRMIGQVKAKHVIGLKGGNSIFFIGANTTDRLIENITIEGVGDDATVYGYGFYTKRSRSIEIRNFGIMLFGDDGVAMESNNSHVWVHNNDLFYGTPGPDADQVKGDGSIDMKYNTTNITISFNHFWDTGKSTFAGGATETNTIRFTYHHNWFDHSDSRHPRLCWATTHVYNNYYDGVAGMGLLSTEASSAFVEANYYRHCPYPMMINMQGTNREIWPNGSQNGGIVKAYNNMILEARQLIYQTERPDDFDAYLVTSRDEQIPETVKSSKGSNTYSNFDTDPSMYSYKPDSPNNVPNIVKTYAGRMNGGDLKWTFDDSVDDPLHEINQPFKAMLVGYESSLVSVQEEEISPISVTGVSVLPGSMNIEVGNTVQLTAAVSPSNATNHNVEWSSSNTSVASVSSSGLVTAIAKGSATITVTTNDGGHAATSAISVCAASPLTSYVQINGGAWTQTKSASVNKGDNVTFGPQPTSGGTWSWSGPNGYSASSREIDLNNVQASQTGVYIATFTNSCGTQSSLSVNLTMVSSGFYDAFSIIQAEDYDEMSGVRTEACGEGGLNVGYIDNGEWIRFSNVDFGNGASSFDARIARNAGTISLRLDGINGEEVGVLNVASTGGSQVYETQSCDVSGVSGVHDLYLVFGGGGGFNVNWFKFVALATNITLTIQEQETGFCSVDGRIDNDNAGFSGTGFANTSNSLGNGVTWSVSIPSSGPYILRWRYANGGSAARPGDVLVDGTKVASANFEVTGTWTDWSENSSSTVAVTLPAGTHTIRLKSITSAALGNIDKMEVEGVDPQAAGCGSSSSRKAYSEDEIIREVTTGFNLYPNPVLAGSQLVVQGEDPIYLVEVYNASGGLVSSTFVDGKARVEITVPEIKGLCIIKTYSNGSVNTGKLLIN</sequence>
<dbReference type="Proteomes" id="UP000614216">
    <property type="component" value="Unassembled WGS sequence"/>
</dbReference>
<dbReference type="PANTHER" id="PTHR31683">
    <property type="entry name" value="PECTATE LYASE 18-RELATED"/>
    <property type="match status" value="1"/>
</dbReference>
<dbReference type="SMART" id="SM00656">
    <property type="entry name" value="Amb_all"/>
    <property type="match status" value="1"/>
</dbReference>
<dbReference type="SMART" id="SM00635">
    <property type="entry name" value="BID_2"/>
    <property type="match status" value="1"/>
</dbReference>
<dbReference type="SMART" id="SM00606">
    <property type="entry name" value="CBD_IV"/>
    <property type="match status" value="2"/>
</dbReference>
<dbReference type="PROSITE" id="PS51175">
    <property type="entry name" value="CBM6"/>
    <property type="match status" value="2"/>
</dbReference>
<dbReference type="InterPro" id="IPR006584">
    <property type="entry name" value="Cellulose-bd_IV"/>
</dbReference>
<evidence type="ECO:0000256" key="4">
    <source>
        <dbReference type="SAM" id="SignalP"/>
    </source>
</evidence>
<dbReference type="EMBL" id="JAEUGD010000066">
    <property type="protein sequence ID" value="MBL6448924.1"/>
    <property type="molecule type" value="Genomic_DNA"/>
</dbReference>
<organism evidence="6 7">
    <name type="scientific">Fulvivirga marina</name>
    <dbReference type="NCBI Taxonomy" id="2494733"/>
    <lineage>
        <taxon>Bacteria</taxon>
        <taxon>Pseudomonadati</taxon>
        <taxon>Bacteroidota</taxon>
        <taxon>Cytophagia</taxon>
        <taxon>Cytophagales</taxon>
        <taxon>Fulvivirgaceae</taxon>
        <taxon>Fulvivirga</taxon>
    </lineage>
</organism>
<dbReference type="GO" id="GO:0030570">
    <property type="term" value="F:pectate lyase activity"/>
    <property type="evidence" value="ECO:0007669"/>
    <property type="project" value="InterPro"/>
</dbReference>